<organism evidence="10 11">
    <name type="scientific">Corchorus olitorius</name>
    <dbReference type="NCBI Taxonomy" id="93759"/>
    <lineage>
        <taxon>Eukaryota</taxon>
        <taxon>Viridiplantae</taxon>
        <taxon>Streptophyta</taxon>
        <taxon>Embryophyta</taxon>
        <taxon>Tracheophyta</taxon>
        <taxon>Spermatophyta</taxon>
        <taxon>Magnoliopsida</taxon>
        <taxon>eudicotyledons</taxon>
        <taxon>Gunneridae</taxon>
        <taxon>Pentapetalae</taxon>
        <taxon>rosids</taxon>
        <taxon>malvids</taxon>
        <taxon>Malvales</taxon>
        <taxon>Malvaceae</taxon>
        <taxon>Grewioideae</taxon>
        <taxon>Apeibeae</taxon>
        <taxon>Corchorus</taxon>
    </lineage>
</organism>
<dbReference type="Gene3D" id="1.25.40.20">
    <property type="entry name" value="Ankyrin repeat-containing domain"/>
    <property type="match status" value="1"/>
</dbReference>
<dbReference type="PANTHER" id="PTHR24186">
    <property type="entry name" value="PROTEIN PHOSPHATASE 1 REGULATORY SUBUNIT"/>
    <property type="match status" value="1"/>
</dbReference>
<evidence type="ECO:0000256" key="2">
    <source>
        <dbReference type="ARBA" id="ARBA00022692"/>
    </source>
</evidence>
<dbReference type="Proteomes" id="UP000187203">
    <property type="component" value="Unassembled WGS sequence"/>
</dbReference>
<evidence type="ECO:0000256" key="3">
    <source>
        <dbReference type="ARBA" id="ARBA00022737"/>
    </source>
</evidence>
<comment type="caution">
    <text evidence="10">The sequence shown here is derived from an EMBL/GenBank/DDBJ whole genome shotgun (WGS) entry which is preliminary data.</text>
</comment>
<dbReference type="PROSITE" id="PS50297">
    <property type="entry name" value="ANK_REP_REGION"/>
    <property type="match status" value="3"/>
</dbReference>
<keyword evidence="2 8" id="KW-0812">Transmembrane</keyword>
<dbReference type="Pfam" id="PF12796">
    <property type="entry name" value="Ank_2"/>
    <property type="match status" value="2"/>
</dbReference>
<reference evidence="11" key="1">
    <citation type="submission" date="2013-09" db="EMBL/GenBank/DDBJ databases">
        <title>Corchorus olitorius genome sequencing.</title>
        <authorList>
            <person name="Alam M."/>
            <person name="Haque M.S."/>
            <person name="Islam M.S."/>
            <person name="Emdad E.M."/>
            <person name="Islam M.M."/>
            <person name="Ahmed B."/>
            <person name="Halim A."/>
            <person name="Hossen Q.M.M."/>
            <person name="Hossain M.Z."/>
            <person name="Ahmed R."/>
            <person name="Khan M.M."/>
            <person name="Islam R."/>
            <person name="Rashid M.M."/>
            <person name="Khan S.A."/>
            <person name="Rahman M.S."/>
            <person name="Alam M."/>
            <person name="Yahiya A.S."/>
            <person name="Khan M.S."/>
            <person name="Azam M.S."/>
            <person name="Haque T."/>
            <person name="Lashkar M.Z.H."/>
            <person name="Akhand A.I."/>
            <person name="Morshed G."/>
            <person name="Roy S."/>
            <person name="Uddin K.S."/>
            <person name="Rabeya T."/>
            <person name="Hossain A.S."/>
            <person name="Chowdhury A."/>
            <person name="Snigdha A.R."/>
            <person name="Mortoza M.S."/>
            <person name="Matin S.A."/>
            <person name="Hoque S.M.E."/>
            <person name="Islam M.K."/>
            <person name="Roy D.K."/>
            <person name="Haider R."/>
            <person name="Moosa M.M."/>
            <person name="Elias S.M."/>
            <person name="Hasan A.M."/>
            <person name="Jahan S."/>
            <person name="Shafiuddin M."/>
            <person name="Mahmood N."/>
            <person name="Shommy N.S."/>
        </authorList>
    </citation>
    <scope>NUCLEOTIDE SEQUENCE [LARGE SCALE GENOMIC DNA]</scope>
    <source>
        <strain evidence="11">cv. O-4</strain>
    </source>
</reference>
<keyword evidence="11" id="KW-1185">Reference proteome</keyword>
<evidence type="ECO:0000256" key="8">
    <source>
        <dbReference type="SAM" id="Phobius"/>
    </source>
</evidence>
<accession>A0A1R3H6S4</accession>
<feature type="transmembrane region" description="Helical" evidence="8">
    <location>
        <begin position="372"/>
        <end position="394"/>
    </location>
</feature>
<evidence type="ECO:0000256" key="4">
    <source>
        <dbReference type="ARBA" id="ARBA00022989"/>
    </source>
</evidence>
<dbReference type="SMART" id="SM00248">
    <property type="entry name" value="ANK"/>
    <property type="match status" value="6"/>
</dbReference>
<dbReference type="InterPro" id="IPR002110">
    <property type="entry name" value="Ankyrin_rpt"/>
</dbReference>
<comment type="subcellular location">
    <subcellularLocation>
        <location evidence="1">Membrane</location>
        <topology evidence="1">Multi-pass membrane protein</topology>
    </subcellularLocation>
</comment>
<dbReference type="OrthoDB" id="1000228at2759"/>
<sequence>MEVKYTENNEDDQMLELYKAAKSGSVATLTALLQNDSLILNKVSLTSFTETPLHLSALAGHLDFTITLLNEKPEFASQLDSLNRSPLHLASAEGHEQVVQALLDANPDACLVFDDEGNIPLHLAIIRGHVGVIQKLIRMKPDSIKELVNGDQTVFHLAVRRNQLKALQELRKWDDELFVSPDHQGNTILHVASMLKHVQIIKYLISISSIKASINSLNAEGFTALDLVKQCPVQDFRSRQVKDILIKAETEPVAEQDLVVSNTAELEGTRPSPQLSLILNYWKQKIIFVLRKCDKYLKHRQNWIQEMQGTLMLVATVTATISYQSATTPPGGVWGQDVMSDISNSRCNDTTRGIDKCEAGYAVLAYEWAYDYLFFISCITVTFVASLSVILLIVSGAPLHNKFCTWLLTVAMVVAVMFLSLAFLRSLILVTPWHIFGNVMQMYNDSINIWVGLFGFVGLVATIRLLRWLVLYRAQKLRSRQTNAVGPMTA</sequence>
<dbReference type="InterPro" id="IPR036770">
    <property type="entry name" value="Ankyrin_rpt-contain_sf"/>
</dbReference>
<evidence type="ECO:0000313" key="11">
    <source>
        <dbReference type="Proteomes" id="UP000187203"/>
    </source>
</evidence>
<feature type="repeat" description="ANK" evidence="7">
    <location>
        <begin position="184"/>
        <end position="206"/>
    </location>
</feature>
<evidence type="ECO:0000256" key="5">
    <source>
        <dbReference type="ARBA" id="ARBA00023043"/>
    </source>
</evidence>
<evidence type="ECO:0000256" key="1">
    <source>
        <dbReference type="ARBA" id="ARBA00004141"/>
    </source>
</evidence>
<feature type="transmembrane region" description="Helical" evidence="8">
    <location>
        <begin position="449"/>
        <end position="470"/>
    </location>
</feature>
<evidence type="ECO:0000256" key="7">
    <source>
        <dbReference type="PROSITE-ProRule" id="PRU00023"/>
    </source>
</evidence>
<gene>
    <name evidence="10" type="ORF">COLO4_30802</name>
</gene>
<keyword evidence="6 8" id="KW-0472">Membrane</keyword>
<feature type="repeat" description="ANK" evidence="7">
    <location>
        <begin position="116"/>
        <end position="138"/>
    </location>
</feature>
<evidence type="ECO:0000259" key="9">
    <source>
        <dbReference type="Pfam" id="PF13962"/>
    </source>
</evidence>
<name>A0A1R3H6S4_9ROSI</name>
<dbReference type="Pfam" id="PF13962">
    <property type="entry name" value="PGG"/>
    <property type="match status" value="1"/>
</dbReference>
<protein>
    <recommendedName>
        <fullName evidence="9">PGG domain-containing protein</fullName>
    </recommendedName>
</protein>
<dbReference type="GO" id="GO:0005886">
    <property type="term" value="C:plasma membrane"/>
    <property type="evidence" value="ECO:0007669"/>
    <property type="project" value="TreeGrafter"/>
</dbReference>
<feature type="transmembrane region" description="Helical" evidence="8">
    <location>
        <begin position="406"/>
        <end position="429"/>
    </location>
</feature>
<dbReference type="InterPro" id="IPR026961">
    <property type="entry name" value="PGG_dom"/>
</dbReference>
<dbReference type="STRING" id="93759.A0A1R3H6S4"/>
<feature type="repeat" description="ANK" evidence="7">
    <location>
        <begin position="82"/>
        <end position="108"/>
    </location>
</feature>
<dbReference type="Pfam" id="PF00023">
    <property type="entry name" value="Ank"/>
    <property type="match status" value="1"/>
</dbReference>
<proteinExistence type="predicted"/>
<dbReference type="EMBL" id="AWUE01020790">
    <property type="protein sequence ID" value="OMO66029.1"/>
    <property type="molecule type" value="Genomic_DNA"/>
</dbReference>
<keyword evidence="5 7" id="KW-0040">ANK repeat</keyword>
<dbReference type="AlphaFoldDB" id="A0A1R3H6S4"/>
<keyword evidence="3" id="KW-0677">Repeat</keyword>
<dbReference type="PROSITE" id="PS50088">
    <property type="entry name" value="ANK_REPEAT"/>
    <property type="match status" value="3"/>
</dbReference>
<evidence type="ECO:0000256" key="6">
    <source>
        <dbReference type="ARBA" id="ARBA00023136"/>
    </source>
</evidence>
<evidence type="ECO:0000313" key="10">
    <source>
        <dbReference type="EMBL" id="OMO66029.1"/>
    </source>
</evidence>
<dbReference type="PANTHER" id="PTHR24186:SF37">
    <property type="entry name" value="PGG DOMAIN-CONTAINING PROTEIN"/>
    <property type="match status" value="1"/>
</dbReference>
<dbReference type="SUPFAM" id="SSF48403">
    <property type="entry name" value="Ankyrin repeat"/>
    <property type="match status" value="1"/>
</dbReference>
<feature type="domain" description="PGG" evidence="9">
    <location>
        <begin position="302"/>
        <end position="429"/>
    </location>
</feature>
<keyword evidence="4 8" id="KW-1133">Transmembrane helix</keyword>